<dbReference type="InterPro" id="IPR017972">
    <property type="entry name" value="Cyt_P450_CS"/>
</dbReference>
<keyword evidence="10" id="KW-1185">Reference proteome</keyword>
<dbReference type="InterPro" id="IPR036396">
    <property type="entry name" value="Cyt_P450_sf"/>
</dbReference>
<gene>
    <name evidence="9" type="ORF">HYDPIDRAFT_141191</name>
</gene>
<name>A0A0C9VMM1_9AGAM</name>
<dbReference type="GO" id="GO:0004497">
    <property type="term" value="F:monooxygenase activity"/>
    <property type="evidence" value="ECO:0007669"/>
    <property type="project" value="UniProtKB-KW"/>
</dbReference>
<dbReference type="GO" id="GO:0005506">
    <property type="term" value="F:iron ion binding"/>
    <property type="evidence" value="ECO:0007669"/>
    <property type="project" value="InterPro"/>
</dbReference>
<evidence type="ECO:0000256" key="3">
    <source>
        <dbReference type="ARBA" id="ARBA00022723"/>
    </source>
</evidence>
<evidence type="ECO:0000256" key="5">
    <source>
        <dbReference type="ARBA" id="ARBA00023004"/>
    </source>
</evidence>
<keyword evidence="6 7" id="KW-0349">Heme</keyword>
<dbReference type="SUPFAM" id="SSF48264">
    <property type="entry name" value="Cytochrome P450"/>
    <property type="match status" value="1"/>
</dbReference>
<dbReference type="HOGENOM" id="CLU_022195_0_2_1"/>
<proteinExistence type="inferred from homology"/>
<dbReference type="GO" id="GO:0016705">
    <property type="term" value="F:oxidoreductase activity, acting on paired donors, with incorporation or reduction of molecular oxygen"/>
    <property type="evidence" value="ECO:0007669"/>
    <property type="project" value="InterPro"/>
</dbReference>
<dbReference type="AlphaFoldDB" id="A0A0C9VMM1"/>
<keyword evidence="3 6" id="KW-0479">Metal-binding</keyword>
<keyword evidence="5 6" id="KW-0408">Iron</keyword>
<dbReference type="Gene3D" id="1.10.630.10">
    <property type="entry name" value="Cytochrome P450"/>
    <property type="match status" value="1"/>
</dbReference>
<feature type="chain" id="PRO_5002215205" description="Cytochrome P450" evidence="8">
    <location>
        <begin position="25"/>
        <end position="500"/>
    </location>
</feature>
<comment type="similarity">
    <text evidence="2 7">Belongs to the cytochrome P450 family.</text>
</comment>
<dbReference type="OrthoDB" id="1844152at2759"/>
<evidence type="ECO:0008006" key="11">
    <source>
        <dbReference type="Google" id="ProtNLM"/>
    </source>
</evidence>
<evidence type="ECO:0000313" key="9">
    <source>
        <dbReference type="EMBL" id="KIJ58910.1"/>
    </source>
</evidence>
<dbReference type="PRINTS" id="PR00465">
    <property type="entry name" value="EP450IV"/>
</dbReference>
<dbReference type="EMBL" id="KN839905">
    <property type="protein sequence ID" value="KIJ58910.1"/>
    <property type="molecule type" value="Genomic_DNA"/>
</dbReference>
<dbReference type="GO" id="GO:0020037">
    <property type="term" value="F:heme binding"/>
    <property type="evidence" value="ECO:0007669"/>
    <property type="project" value="InterPro"/>
</dbReference>
<sequence>MSTFLIPWVLIGTIALLRFFVSKPHNGIPVAGYSGPLLSYISCVQFLARAQSFLDNAYSRFRPSAQWGMFQLRLMNDWRVIVYGKDAMADVFNASTLPFLPMIGDLYQFSYTVHPSLGHNPDVHRPYLRYIISNLDEFLPDMMKEIERGFENKLSEHTGRFAVMDGMMETVFRAVNVILVGPHLAQDPVFRTETLSAIQGILGTGLVLKLSPPFARPFLHRLLKLFMPTCAKSQGMMVDEIRRRKRAVAKERGQWDHHGIDVLAQFARNDKLTADEDMLGLHFILLNLAGVFSTTMTLAQVVFDVIQQEKCLLRIREELRAAIIEFGGAGENEITPEVLNSCSYLDAFLKESFRMCNLGTLHISRKAVKDFTFSNGVRIPAGASVSIPVGWTHQNPEVYPDPQTFDVSRFALGDRDHGDPSHLDPDFLFFGYGKHACPGRSVAIRVIKCIVAQLVMKYDVRWAKEGFVPRPMWVTYYCVPDPKAEVVISRRDMMRDEDKP</sequence>
<dbReference type="Proteomes" id="UP000053820">
    <property type="component" value="Unassembled WGS sequence"/>
</dbReference>
<keyword evidence="8" id="KW-0732">Signal</keyword>
<protein>
    <recommendedName>
        <fullName evidence="11">Cytochrome P450</fullName>
    </recommendedName>
</protein>
<evidence type="ECO:0000256" key="8">
    <source>
        <dbReference type="SAM" id="SignalP"/>
    </source>
</evidence>
<comment type="cofactor">
    <cofactor evidence="1 6">
        <name>heme</name>
        <dbReference type="ChEBI" id="CHEBI:30413"/>
    </cofactor>
</comment>
<dbReference type="CDD" id="cd11041">
    <property type="entry name" value="CYP503A1-like"/>
    <property type="match status" value="1"/>
</dbReference>
<dbReference type="PANTHER" id="PTHR46206">
    <property type="entry name" value="CYTOCHROME P450"/>
    <property type="match status" value="1"/>
</dbReference>
<evidence type="ECO:0000256" key="7">
    <source>
        <dbReference type="RuleBase" id="RU000461"/>
    </source>
</evidence>
<dbReference type="InterPro" id="IPR002403">
    <property type="entry name" value="Cyt_P450_E_grp-IV"/>
</dbReference>
<dbReference type="InterPro" id="IPR001128">
    <property type="entry name" value="Cyt_P450"/>
</dbReference>
<organism evidence="9 10">
    <name type="scientific">Hydnomerulius pinastri MD-312</name>
    <dbReference type="NCBI Taxonomy" id="994086"/>
    <lineage>
        <taxon>Eukaryota</taxon>
        <taxon>Fungi</taxon>
        <taxon>Dikarya</taxon>
        <taxon>Basidiomycota</taxon>
        <taxon>Agaricomycotina</taxon>
        <taxon>Agaricomycetes</taxon>
        <taxon>Agaricomycetidae</taxon>
        <taxon>Boletales</taxon>
        <taxon>Boletales incertae sedis</taxon>
        <taxon>Leucogyrophana</taxon>
    </lineage>
</organism>
<evidence type="ECO:0000256" key="1">
    <source>
        <dbReference type="ARBA" id="ARBA00001971"/>
    </source>
</evidence>
<feature type="binding site" description="axial binding residue" evidence="6">
    <location>
        <position position="437"/>
    </location>
    <ligand>
        <name>heme</name>
        <dbReference type="ChEBI" id="CHEBI:30413"/>
    </ligand>
    <ligandPart>
        <name>Fe</name>
        <dbReference type="ChEBI" id="CHEBI:18248"/>
    </ligandPart>
</feature>
<keyword evidence="7" id="KW-0503">Monooxygenase</keyword>
<evidence type="ECO:0000256" key="6">
    <source>
        <dbReference type="PIRSR" id="PIRSR602403-1"/>
    </source>
</evidence>
<keyword evidence="4 7" id="KW-0560">Oxidoreductase</keyword>
<dbReference type="Pfam" id="PF00067">
    <property type="entry name" value="p450"/>
    <property type="match status" value="1"/>
</dbReference>
<evidence type="ECO:0000313" key="10">
    <source>
        <dbReference type="Proteomes" id="UP000053820"/>
    </source>
</evidence>
<evidence type="ECO:0000256" key="2">
    <source>
        <dbReference type="ARBA" id="ARBA00010617"/>
    </source>
</evidence>
<reference evidence="9 10" key="1">
    <citation type="submission" date="2014-04" db="EMBL/GenBank/DDBJ databases">
        <title>Evolutionary Origins and Diversification of the Mycorrhizal Mutualists.</title>
        <authorList>
            <consortium name="DOE Joint Genome Institute"/>
            <consortium name="Mycorrhizal Genomics Consortium"/>
            <person name="Kohler A."/>
            <person name="Kuo A."/>
            <person name="Nagy L.G."/>
            <person name="Floudas D."/>
            <person name="Copeland A."/>
            <person name="Barry K.W."/>
            <person name="Cichocki N."/>
            <person name="Veneault-Fourrey C."/>
            <person name="LaButti K."/>
            <person name="Lindquist E.A."/>
            <person name="Lipzen A."/>
            <person name="Lundell T."/>
            <person name="Morin E."/>
            <person name="Murat C."/>
            <person name="Riley R."/>
            <person name="Ohm R."/>
            <person name="Sun H."/>
            <person name="Tunlid A."/>
            <person name="Henrissat B."/>
            <person name="Grigoriev I.V."/>
            <person name="Hibbett D.S."/>
            <person name="Martin F."/>
        </authorList>
    </citation>
    <scope>NUCLEOTIDE SEQUENCE [LARGE SCALE GENOMIC DNA]</scope>
    <source>
        <strain evidence="9 10">MD-312</strain>
    </source>
</reference>
<dbReference type="PROSITE" id="PS00086">
    <property type="entry name" value="CYTOCHROME_P450"/>
    <property type="match status" value="1"/>
</dbReference>
<evidence type="ECO:0000256" key="4">
    <source>
        <dbReference type="ARBA" id="ARBA00023002"/>
    </source>
</evidence>
<feature type="signal peptide" evidence="8">
    <location>
        <begin position="1"/>
        <end position="24"/>
    </location>
</feature>
<accession>A0A0C9VMM1</accession>